<protein>
    <submittedName>
        <fullName evidence="2">Uncharacterized protein</fullName>
    </submittedName>
</protein>
<name>E7C648_9HYPH</name>
<proteinExistence type="predicted"/>
<evidence type="ECO:0000256" key="1">
    <source>
        <dbReference type="SAM" id="MobiDB-lite"/>
    </source>
</evidence>
<evidence type="ECO:0000313" key="2">
    <source>
        <dbReference type="EMBL" id="ADI22922.1"/>
    </source>
</evidence>
<dbReference type="AlphaFoldDB" id="E7C648"/>
<organism evidence="2">
    <name type="scientific">uncultured Rhizobium sp. HF0500_35F13</name>
    <dbReference type="NCBI Taxonomy" id="723627"/>
    <lineage>
        <taxon>Bacteria</taxon>
        <taxon>Pseudomonadati</taxon>
        <taxon>Pseudomonadota</taxon>
        <taxon>Alphaproteobacteria</taxon>
        <taxon>Hyphomicrobiales</taxon>
        <taxon>Rhizobiaceae</taxon>
        <taxon>Rhizobium/Agrobacterium group</taxon>
        <taxon>Rhizobium</taxon>
        <taxon>environmental samples</taxon>
    </lineage>
</organism>
<reference evidence="2" key="1">
    <citation type="submission" date="2010-01" db="EMBL/GenBank/DDBJ databases">
        <title>Genome fragments of uncultured bacteria from the North Pacific subtropical Gyre.</title>
        <authorList>
            <person name="Pham V.D."/>
            <person name="Delong E.F."/>
        </authorList>
    </citation>
    <scope>NUCLEOTIDE SEQUENCE</scope>
</reference>
<accession>E7C648</accession>
<dbReference type="EMBL" id="GU568000">
    <property type="protein sequence ID" value="ADI22922.1"/>
    <property type="molecule type" value="Genomic_DNA"/>
</dbReference>
<sequence length="32" mass="3808">MPGHYGKKMKKPMNNKNKMDKKKKGMKMKGKR</sequence>
<feature type="region of interest" description="Disordered" evidence="1">
    <location>
        <begin position="1"/>
        <end position="32"/>
    </location>
</feature>